<evidence type="ECO:0000313" key="11">
    <source>
        <dbReference type="EMBL" id="AOO10019.1"/>
    </source>
</evidence>
<dbReference type="Proteomes" id="UP000220745">
    <property type="component" value="Segment"/>
</dbReference>
<dbReference type="EMBL" id="KX349277">
    <property type="protein sequence ID" value="AOO08517.1"/>
    <property type="molecule type" value="Genomic_DNA"/>
</dbReference>
<feature type="region of interest" description="Disordered" evidence="1">
    <location>
        <begin position="1"/>
        <end position="49"/>
    </location>
</feature>
<evidence type="ECO:0000313" key="10">
    <source>
        <dbReference type="EMBL" id="AOO09804.1"/>
    </source>
</evidence>
<evidence type="ECO:0000313" key="6">
    <source>
        <dbReference type="EMBL" id="AOO08088.1"/>
    </source>
</evidence>
<organism evidence="2 12">
    <name type="scientific">Synechococcus phage S-RIM2</name>
    <dbReference type="NCBI Taxonomy" id="687800"/>
    <lineage>
        <taxon>Viruses</taxon>
        <taxon>Duplodnaviria</taxon>
        <taxon>Heunggongvirae</taxon>
        <taxon>Uroviricota</taxon>
        <taxon>Caudoviricetes</taxon>
        <taxon>Pantevenvirales</taxon>
        <taxon>Kyanoviridae</taxon>
        <taxon>Nerrivikvirus</taxon>
        <taxon>Nerrivikvirus srim2</taxon>
    </lineage>
</organism>
<protein>
    <submittedName>
        <fullName evidence="2">Uncharacterized protein</fullName>
    </submittedName>
</protein>
<dbReference type="EMBL" id="KX349275">
    <property type="protein sequence ID" value="AOO08088.1"/>
    <property type="molecule type" value="Genomic_DNA"/>
</dbReference>
<evidence type="ECO:0000313" key="9">
    <source>
        <dbReference type="EMBL" id="AOO09161.1"/>
    </source>
</evidence>
<evidence type="ECO:0000313" key="2">
    <source>
        <dbReference type="EMBL" id="AON98671.1"/>
    </source>
</evidence>
<accession>A0A1D7RB92</accession>
<dbReference type="EMBL" id="KX349284">
    <property type="protein sequence ID" value="AOO10019.1"/>
    <property type="molecule type" value="Genomic_DNA"/>
</dbReference>
<dbReference type="Proteomes" id="UP000220738">
    <property type="component" value="Segment"/>
</dbReference>
<evidence type="ECO:0000256" key="1">
    <source>
        <dbReference type="SAM" id="MobiDB-lite"/>
    </source>
</evidence>
<evidence type="ECO:0000313" key="3">
    <source>
        <dbReference type="EMBL" id="AON99314.1"/>
    </source>
</evidence>
<feature type="compositionally biased region" description="Basic residues" evidence="1">
    <location>
        <begin position="38"/>
        <end position="49"/>
    </location>
</feature>
<proteinExistence type="predicted"/>
<dbReference type="Proteomes" id="UP000220274">
    <property type="component" value="Genome"/>
</dbReference>
<gene>
    <name evidence="2" type="ORF">LIS061010_086</name>
    <name evidence="3" type="ORF">LIS121010_085</name>
    <name evidence="4" type="ORF">W1010910_085</name>
    <name evidence="5" type="ORF">W1030709_086</name>
    <name evidence="6" type="ORF">W1080709_085</name>
    <name evidence="7" type="ORF">W1120909_085</name>
    <name evidence="8" type="ORF">W1130709_085</name>
    <name evidence="9" type="ORF">W2020709_085</name>
    <name evidence="10" type="ORF">W2320910_085</name>
    <name evidence="11" type="ORF">W2390910_085</name>
</gene>
<sequence length="49" mass="5369">MAVRSKSISGGKMIESKPKKTRQGCGQHTKYAASSRNAARKRYRGQGKS</sequence>
<dbReference type="Proteomes" id="UP000220556">
    <property type="component" value="Segment"/>
</dbReference>
<evidence type="ECO:0000313" key="5">
    <source>
        <dbReference type="EMBL" id="AOO07873.1"/>
    </source>
</evidence>
<evidence type="ECO:0000313" key="4">
    <source>
        <dbReference type="EMBL" id="AOO07657.1"/>
    </source>
</evidence>
<dbReference type="Proteomes" id="UP000220231">
    <property type="component" value="Segment"/>
</dbReference>
<evidence type="ECO:0000313" key="7">
    <source>
        <dbReference type="EMBL" id="AOO08517.1"/>
    </source>
</evidence>
<dbReference type="Proteomes" id="UP000219792">
    <property type="component" value="Segment"/>
</dbReference>
<dbReference type="EMBL" id="KX349274">
    <property type="protein sequence ID" value="AOO07873.1"/>
    <property type="molecule type" value="Genomic_DNA"/>
</dbReference>
<dbReference type="EMBL" id="KX349234">
    <property type="protein sequence ID" value="AON99314.1"/>
    <property type="molecule type" value="Genomic_DNA"/>
</dbReference>
<dbReference type="EMBL" id="KX349278">
    <property type="protein sequence ID" value="AOO08732.1"/>
    <property type="molecule type" value="Genomic_DNA"/>
</dbReference>
<evidence type="ECO:0000313" key="13">
    <source>
        <dbReference type="Proteomes" id="UP000219810"/>
    </source>
</evidence>
<dbReference type="Proteomes" id="UP000220657">
    <property type="component" value="Segment"/>
</dbReference>
<dbReference type="EMBL" id="KX349231">
    <property type="protein sequence ID" value="AON98671.1"/>
    <property type="molecule type" value="Genomic_DNA"/>
</dbReference>
<reference evidence="12 13" key="1">
    <citation type="journal article" date="2016" name="Environ. Microbiol.">
        <title>Genomic diversification of marine cyanophages into stable ecotypes.</title>
        <authorList>
            <person name="Marston M.F."/>
            <person name="Martiny J.B."/>
        </authorList>
    </citation>
    <scope>NUCLEOTIDE SEQUENCE [LARGE SCALE GENOMIC DNA]</scope>
    <source>
        <strain evidence="2">LIS_06_1010</strain>
        <strain evidence="3">LIS_12_1010</strain>
        <strain evidence="4">W1_01_0910</strain>
        <strain evidence="5">W1_03_0709</strain>
        <strain evidence="6">W1_08_0709</strain>
        <strain evidence="7">W1_12_0909</strain>
        <strain evidence="8">W1_13_0709</strain>
        <strain evidence="9">W2_02_0709</strain>
        <strain evidence="10">W2_32_0910</strain>
        <strain evidence="11">W2_39_0910</strain>
    </source>
</reference>
<dbReference type="Proteomes" id="UP000220290">
    <property type="component" value="Segment"/>
</dbReference>
<dbReference type="Proteomes" id="UP000220437">
    <property type="component" value="Segment"/>
</dbReference>
<dbReference type="EMBL" id="KX349280">
    <property type="protein sequence ID" value="AOO09161.1"/>
    <property type="molecule type" value="Genomic_DNA"/>
</dbReference>
<dbReference type="EMBL" id="KX349273">
    <property type="protein sequence ID" value="AOO07657.1"/>
    <property type="molecule type" value="Genomic_DNA"/>
</dbReference>
<dbReference type="EMBL" id="KX349283">
    <property type="protein sequence ID" value="AOO09804.1"/>
    <property type="molecule type" value="Genomic_DNA"/>
</dbReference>
<name>A0A1D7RB92_9CAUD</name>
<dbReference type="Proteomes" id="UP000219810">
    <property type="component" value="Segment"/>
</dbReference>
<evidence type="ECO:0000313" key="8">
    <source>
        <dbReference type="EMBL" id="AOO08732.1"/>
    </source>
</evidence>
<evidence type="ECO:0000313" key="12">
    <source>
        <dbReference type="Proteomes" id="UP000219792"/>
    </source>
</evidence>